<protein>
    <submittedName>
        <fullName evidence="1">Uncharacterized protein</fullName>
    </submittedName>
</protein>
<sequence length="245" mass="25977">MTATGTDAGTSSFIDDASGNMIQRACLNSRGCRPRTRRYKVRLGTVRDVLIADAVIELSDHAGFDGWPTTRTAGFGHARLQADLTVEEIGSVVWSFLNANHAFDDPGADGSILFGGVRITDSTTGTVLLPGCCSDLSSRFDLVQCVADGAGDPWLGHGPWPAVQFNGDDVRLVVDTERTEEVAFTAGLDEVRVALDPIEGDLRGFLATLETWAAAHLPGKADVVVSCFRRGIGTRDVADEPLGGA</sequence>
<keyword evidence="2" id="KW-1185">Reference proteome</keyword>
<evidence type="ECO:0000313" key="1">
    <source>
        <dbReference type="EMBL" id="MFI2486834.1"/>
    </source>
</evidence>
<accession>A0ABW7XH50</accession>
<gene>
    <name evidence="1" type="ORF">ACH47X_07990</name>
</gene>
<organism evidence="1 2">
    <name type="scientific">Promicromonospora kroppenstedtii</name>
    <dbReference type="NCBI Taxonomy" id="440482"/>
    <lineage>
        <taxon>Bacteria</taxon>
        <taxon>Bacillati</taxon>
        <taxon>Actinomycetota</taxon>
        <taxon>Actinomycetes</taxon>
        <taxon>Micrococcales</taxon>
        <taxon>Promicromonosporaceae</taxon>
        <taxon>Promicromonospora</taxon>
    </lineage>
</organism>
<reference evidence="1 2" key="1">
    <citation type="submission" date="2024-10" db="EMBL/GenBank/DDBJ databases">
        <title>The Natural Products Discovery Center: Release of the First 8490 Sequenced Strains for Exploring Actinobacteria Biosynthetic Diversity.</title>
        <authorList>
            <person name="Kalkreuter E."/>
            <person name="Kautsar S.A."/>
            <person name="Yang D."/>
            <person name="Bader C.D."/>
            <person name="Teijaro C.N."/>
            <person name="Fluegel L."/>
            <person name="Davis C.M."/>
            <person name="Simpson J.R."/>
            <person name="Lauterbach L."/>
            <person name="Steele A.D."/>
            <person name="Gui C."/>
            <person name="Meng S."/>
            <person name="Li G."/>
            <person name="Viehrig K."/>
            <person name="Ye F."/>
            <person name="Su P."/>
            <person name="Kiefer A.F."/>
            <person name="Nichols A."/>
            <person name="Cepeda A.J."/>
            <person name="Yan W."/>
            <person name="Fan B."/>
            <person name="Jiang Y."/>
            <person name="Adhikari A."/>
            <person name="Zheng C.-J."/>
            <person name="Schuster L."/>
            <person name="Cowan T.M."/>
            <person name="Smanski M.J."/>
            <person name="Chevrette M.G."/>
            <person name="De Carvalho L.P.S."/>
            <person name="Shen B."/>
        </authorList>
    </citation>
    <scope>NUCLEOTIDE SEQUENCE [LARGE SCALE GENOMIC DNA]</scope>
    <source>
        <strain evidence="1 2">NPDC019481</strain>
    </source>
</reference>
<dbReference type="EMBL" id="JBIRYI010000004">
    <property type="protein sequence ID" value="MFI2486834.1"/>
    <property type="molecule type" value="Genomic_DNA"/>
</dbReference>
<name>A0ABW7XH50_9MICO</name>
<dbReference type="Proteomes" id="UP001611580">
    <property type="component" value="Unassembled WGS sequence"/>
</dbReference>
<comment type="caution">
    <text evidence="1">The sequence shown here is derived from an EMBL/GenBank/DDBJ whole genome shotgun (WGS) entry which is preliminary data.</text>
</comment>
<proteinExistence type="predicted"/>
<dbReference type="RefSeq" id="WP_397403075.1">
    <property type="nucleotide sequence ID" value="NZ_JBIRYI010000004.1"/>
</dbReference>
<evidence type="ECO:0000313" key="2">
    <source>
        <dbReference type="Proteomes" id="UP001611580"/>
    </source>
</evidence>